<dbReference type="Gene3D" id="2.40.33.10">
    <property type="entry name" value="PK beta-barrel domain-like"/>
    <property type="match status" value="1"/>
</dbReference>
<name>L0ATP6_THEEQ</name>
<evidence type="ECO:0000256" key="1">
    <source>
        <dbReference type="ARBA" id="ARBA00001958"/>
    </source>
</evidence>
<keyword evidence="10" id="KW-0460">Magnesium</keyword>
<dbReference type="GO" id="GO:0004743">
    <property type="term" value="F:pyruvate kinase activity"/>
    <property type="evidence" value="ECO:0007669"/>
    <property type="project" value="UniProtKB-EC"/>
</dbReference>
<evidence type="ECO:0000256" key="3">
    <source>
        <dbReference type="ARBA" id="ARBA00008663"/>
    </source>
</evidence>
<feature type="domain" description="Pyruvate kinase barrel" evidence="13">
    <location>
        <begin position="123"/>
        <end position="352"/>
    </location>
</feature>
<dbReference type="PANTHER" id="PTHR11817">
    <property type="entry name" value="PYRUVATE KINASE"/>
    <property type="match status" value="1"/>
</dbReference>
<comment type="similarity">
    <text evidence="3">Belongs to the pyruvate kinase family.</text>
</comment>
<dbReference type="OrthoDB" id="108365at2759"/>
<dbReference type="GO" id="GO:0030955">
    <property type="term" value="F:potassium ion binding"/>
    <property type="evidence" value="ECO:0007669"/>
    <property type="project" value="InterPro"/>
</dbReference>
<keyword evidence="11" id="KW-0324">Glycolysis</keyword>
<evidence type="ECO:0000256" key="10">
    <source>
        <dbReference type="ARBA" id="ARBA00022842"/>
    </source>
</evidence>
<dbReference type="GeneID" id="15803594"/>
<dbReference type="GO" id="GO:0005524">
    <property type="term" value="F:ATP binding"/>
    <property type="evidence" value="ECO:0007669"/>
    <property type="project" value="UniProtKB-KW"/>
</dbReference>
<evidence type="ECO:0000256" key="7">
    <source>
        <dbReference type="ARBA" id="ARBA00022741"/>
    </source>
</evidence>
<evidence type="ECO:0000256" key="12">
    <source>
        <dbReference type="ARBA" id="ARBA00023317"/>
    </source>
</evidence>
<dbReference type="InterPro" id="IPR015793">
    <property type="entry name" value="Pyrv_Knase_brl"/>
</dbReference>
<dbReference type="Gene3D" id="3.40.1380.20">
    <property type="entry name" value="Pyruvate kinase, C-terminal domain"/>
    <property type="match status" value="1"/>
</dbReference>
<dbReference type="EMBL" id="CP001669">
    <property type="protein sequence ID" value="AFZ79017.1"/>
    <property type="molecule type" value="Genomic_DNA"/>
</dbReference>
<dbReference type="Proteomes" id="UP000031512">
    <property type="component" value="Chromosome 1"/>
</dbReference>
<dbReference type="EC" id="2.7.1.40" evidence="4"/>
<dbReference type="InterPro" id="IPR011037">
    <property type="entry name" value="Pyrv_Knase-like_insert_dom_sf"/>
</dbReference>
<proteinExistence type="inferred from homology"/>
<evidence type="ECO:0000256" key="8">
    <source>
        <dbReference type="ARBA" id="ARBA00022777"/>
    </source>
</evidence>
<sequence>MNISFLLSILWFQRFHCYNKAKTASKALRFPHKRLNPPGICAFRDYYGSSIAFMTRSTKQPERKYREENTNYKVRNVKNNIFAAKAPFDKEHAVSFFSSVLSASYKTFEPCETPEGHLMTFAKQVATLGPATSNKDSIKSVLDAGVDVFRLNFSHGTRMSKLRTAMTVRQLEIETSNGTESETDGFIVNHKSLLGDIQGPKLRIGRFMPNLDAPGKNLLNKDSEFVHLKSGDHFKFDVHDIAGNRSRVQFNYPDILKQIKIGDKILLDDGNIVMKVVANNPQEPSITTVVQNDCILSSRKGFSVPNVVLPVDFLGPKDVRDVIFCLAIGVDFLGVSFIQNKSDILFLINILNDFYGSKYFELLHNRLNEIDTTTIGSDIEDEEVEKILDNYYNESFLPKKNLFKTLVPKENRSKIGIIPKIEKQAALDDIHNILRLSDGLMVARGDLGIETELANLPIIQKRLVQLCRLVYHKPCIVATQMLETMRSSLTPTRAEVSDVANAIFDGADAVMLSAESATGYYPAETVRMQRRILFHTEQDPYFPTYQMIKEMLLGKDIIDNIKIKRPYLHEQVNDLLKIDLEHLDKWNIDNEDIHNSYKTINDIISRDKIDSIFIHSEDELDLVQWISSQRHLIPIFLLTSDSRLSRQSQLIWGVKSHFLPQDYDIDEVSQDLLKNLNNNMNTALLLDTKDNNLVSSKIIKI</sequence>
<evidence type="ECO:0000256" key="11">
    <source>
        <dbReference type="ARBA" id="ARBA00023152"/>
    </source>
</evidence>
<dbReference type="Pfam" id="PF00224">
    <property type="entry name" value="PK"/>
    <property type="match status" value="2"/>
</dbReference>
<evidence type="ECO:0000256" key="5">
    <source>
        <dbReference type="ARBA" id="ARBA00022679"/>
    </source>
</evidence>
<evidence type="ECO:0000256" key="2">
    <source>
        <dbReference type="ARBA" id="ARBA00004997"/>
    </source>
</evidence>
<dbReference type="UniPathway" id="UPA00109">
    <property type="reaction ID" value="UER00188"/>
</dbReference>
<comment type="pathway">
    <text evidence="2">Carbohydrate degradation; glycolysis; pyruvate from D-glyceraldehyde 3-phosphate: step 5/5.</text>
</comment>
<dbReference type="GO" id="GO:0000287">
    <property type="term" value="F:magnesium ion binding"/>
    <property type="evidence" value="ECO:0007669"/>
    <property type="project" value="InterPro"/>
</dbReference>
<reference evidence="14 15" key="1">
    <citation type="journal article" date="2012" name="BMC Genomics">
        <title>Comparative genomic analysis and phylogenetic position of Theileria equi.</title>
        <authorList>
            <person name="Kappmeyer L.S."/>
            <person name="Thiagarajan M."/>
            <person name="Herndon D.R."/>
            <person name="Ramsay J.D."/>
            <person name="Caler E."/>
            <person name="Djikeng A."/>
            <person name="Gillespie J.J."/>
            <person name="Lau A.O."/>
            <person name="Roalson E.H."/>
            <person name="Silva J.C."/>
            <person name="Silva M.G."/>
            <person name="Suarez C.E."/>
            <person name="Ueti M.W."/>
            <person name="Nene V.M."/>
            <person name="Mealey R.H."/>
            <person name="Knowles D.P."/>
            <person name="Brayton K.A."/>
        </authorList>
    </citation>
    <scope>NUCLEOTIDE SEQUENCE [LARGE SCALE GENOMIC DNA]</scope>
    <source>
        <strain evidence="14 15">WA</strain>
    </source>
</reference>
<evidence type="ECO:0000313" key="15">
    <source>
        <dbReference type="Proteomes" id="UP000031512"/>
    </source>
</evidence>
<keyword evidence="15" id="KW-1185">Reference proteome</keyword>
<dbReference type="InterPro" id="IPR015813">
    <property type="entry name" value="Pyrv/PenolPyrv_kinase-like_dom"/>
</dbReference>
<keyword evidence="12 14" id="KW-0670">Pyruvate</keyword>
<dbReference type="InterPro" id="IPR015806">
    <property type="entry name" value="Pyrv_Knase_insert_dom_sf"/>
</dbReference>
<dbReference type="InterPro" id="IPR036918">
    <property type="entry name" value="Pyrv_Knase_C_sf"/>
</dbReference>
<dbReference type="eggNOG" id="KOG2323">
    <property type="taxonomic scope" value="Eukaryota"/>
</dbReference>
<dbReference type="SUPFAM" id="SSF51621">
    <property type="entry name" value="Phosphoenolpyruvate/pyruvate domain"/>
    <property type="match status" value="1"/>
</dbReference>
<keyword evidence="8 14" id="KW-0418">Kinase</keyword>
<protein>
    <recommendedName>
        <fullName evidence="4">pyruvate kinase</fullName>
        <ecNumber evidence="4">2.7.1.40</ecNumber>
    </recommendedName>
</protein>
<evidence type="ECO:0000256" key="9">
    <source>
        <dbReference type="ARBA" id="ARBA00022840"/>
    </source>
</evidence>
<evidence type="ECO:0000259" key="13">
    <source>
        <dbReference type="Pfam" id="PF00224"/>
    </source>
</evidence>
<dbReference type="SUPFAM" id="SSF52935">
    <property type="entry name" value="PK C-terminal domain-like"/>
    <property type="match status" value="1"/>
</dbReference>
<keyword evidence="7" id="KW-0547">Nucleotide-binding</keyword>
<dbReference type="SUPFAM" id="SSF50800">
    <property type="entry name" value="PK beta-barrel domain-like"/>
    <property type="match status" value="1"/>
</dbReference>
<gene>
    <name evidence="14" type="ORF">BEWA_018620</name>
</gene>
<keyword evidence="9" id="KW-0067">ATP-binding</keyword>
<keyword evidence="5 14" id="KW-0808">Transferase</keyword>
<comment type="cofactor">
    <cofactor evidence="1">
        <name>K(+)</name>
        <dbReference type="ChEBI" id="CHEBI:29103"/>
    </cofactor>
</comment>
<feature type="domain" description="Pyruvate kinase barrel" evidence="13">
    <location>
        <begin position="409"/>
        <end position="526"/>
    </location>
</feature>
<dbReference type="Gene3D" id="3.20.20.60">
    <property type="entry name" value="Phosphoenolpyruvate-binding domains"/>
    <property type="match status" value="2"/>
</dbReference>
<dbReference type="KEGG" id="beq:BEWA_018620"/>
<dbReference type="RefSeq" id="XP_004828683.1">
    <property type="nucleotide sequence ID" value="XM_004828626.1"/>
</dbReference>
<dbReference type="STRING" id="1537102.L0ATP6"/>
<dbReference type="GO" id="GO:0016301">
    <property type="term" value="F:kinase activity"/>
    <property type="evidence" value="ECO:0007669"/>
    <property type="project" value="UniProtKB-KW"/>
</dbReference>
<accession>L0ATP6</accession>
<dbReference type="AlphaFoldDB" id="L0ATP6"/>
<dbReference type="InterPro" id="IPR040442">
    <property type="entry name" value="Pyrv_kinase-like_dom_sf"/>
</dbReference>
<keyword evidence="6" id="KW-0479">Metal-binding</keyword>
<organism evidence="14 15">
    <name type="scientific">Theileria equi strain WA</name>
    <dbReference type="NCBI Taxonomy" id="1537102"/>
    <lineage>
        <taxon>Eukaryota</taxon>
        <taxon>Sar</taxon>
        <taxon>Alveolata</taxon>
        <taxon>Apicomplexa</taxon>
        <taxon>Aconoidasida</taxon>
        <taxon>Piroplasmida</taxon>
        <taxon>Theileriidae</taxon>
        <taxon>Theileria</taxon>
    </lineage>
</organism>
<evidence type="ECO:0000256" key="4">
    <source>
        <dbReference type="ARBA" id="ARBA00012142"/>
    </source>
</evidence>
<dbReference type="InterPro" id="IPR001697">
    <property type="entry name" value="Pyr_Knase"/>
</dbReference>
<evidence type="ECO:0000313" key="14">
    <source>
        <dbReference type="EMBL" id="AFZ79017.1"/>
    </source>
</evidence>
<evidence type="ECO:0000256" key="6">
    <source>
        <dbReference type="ARBA" id="ARBA00022723"/>
    </source>
</evidence>
<dbReference type="VEuPathDB" id="PiroplasmaDB:BEWA_018620"/>